<dbReference type="Proteomes" id="UP000766246">
    <property type="component" value="Unassembled WGS sequence"/>
</dbReference>
<dbReference type="AlphaFoldDB" id="A0A927YME7"/>
<proteinExistence type="predicted"/>
<evidence type="ECO:0000313" key="2">
    <source>
        <dbReference type="Proteomes" id="UP000766246"/>
    </source>
</evidence>
<reference evidence="1" key="1">
    <citation type="submission" date="2019-04" db="EMBL/GenBank/DDBJ databases">
        <title>Evolution of Biomass-Degrading Anaerobic Consortia Revealed by Metagenomics.</title>
        <authorList>
            <person name="Peng X."/>
        </authorList>
    </citation>
    <scope>NUCLEOTIDE SEQUENCE</scope>
    <source>
        <strain evidence="1">SIG311</strain>
    </source>
</reference>
<name>A0A927YME7_9FIRM</name>
<accession>A0A927YME7</accession>
<dbReference type="EMBL" id="SVER01000017">
    <property type="protein sequence ID" value="MBE5919739.1"/>
    <property type="molecule type" value="Genomic_DNA"/>
</dbReference>
<sequence>MKQKIICILLLTSLASTFSGMKYIHAEEIEQEDANTVEETPVVNYQSEMGETGDYYVLNCPNYYQQDYKDIAFGDSTIGEQGNLITCLASLETYYLTKDVNPETFVGIHSDDCLHGTKTINKSSIDRYAKYFGTALDVQGYDFDVMANYVKRYSAKVLIRIPHESALGKKSTYFLVTGITKDGFIVVDPNKDNLKYAHQTNEGYIYDSLFISIVCGKSAEMYIFH</sequence>
<evidence type="ECO:0000313" key="1">
    <source>
        <dbReference type="EMBL" id="MBE5919739.1"/>
    </source>
</evidence>
<comment type="caution">
    <text evidence="1">The sequence shown here is derived from an EMBL/GenBank/DDBJ whole genome shotgun (WGS) entry which is preliminary data.</text>
</comment>
<gene>
    <name evidence="1" type="ORF">E7272_07820</name>
</gene>
<organism evidence="1 2">
    <name type="scientific">Pseudobutyrivibrio ruminis</name>
    <dbReference type="NCBI Taxonomy" id="46206"/>
    <lineage>
        <taxon>Bacteria</taxon>
        <taxon>Bacillati</taxon>
        <taxon>Bacillota</taxon>
        <taxon>Clostridia</taxon>
        <taxon>Lachnospirales</taxon>
        <taxon>Lachnospiraceae</taxon>
        <taxon>Pseudobutyrivibrio</taxon>
    </lineage>
</organism>
<protein>
    <submittedName>
        <fullName evidence="1">Uncharacterized protein</fullName>
    </submittedName>
</protein>